<sequence>MQPAAEADVDLSEIFSMDKIAYNARNINYCRVFVAILAGAASGIMGLEGIAGFVAFFASSMVLSLGMYLKMNSNPKPYFKTGSDVWTEGIGQALMSYVMFWTLFFDIVHIY</sequence>
<gene>
    <name evidence="9" type="ORF">PANT1444_LOCUS12714</name>
</gene>
<dbReference type="AlphaFoldDB" id="A0A7S0HSP5"/>
<dbReference type="GO" id="GO:0072546">
    <property type="term" value="C:EMC complex"/>
    <property type="evidence" value="ECO:0007669"/>
    <property type="project" value="InterPro"/>
</dbReference>
<protein>
    <recommendedName>
        <fullName evidence="3">ER membrane protein complex subunit 6</fullName>
    </recommendedName>
</protein>
<proteinExistence type="inferred from homology"/>
<feature type="transmembrane region" description="Helical" evidence="8">
    <location>
        <begin position="26"/>
        <end position="44"/>
    </location>
</feature>
<keyword evidence="6 8" id="KW-1133">Transmembrane helix</keyword>
<comment type="subcellular location">
    <subcellularLocation>
        <location evidence="1">Endoplasmic reticulum membrane</location>
        <topology evidence="1">Multi-pass membrane protein</topology>
    </subcellularLocation>
</comment>
<evidence type="ECO:0000256" key="7">
    <source>
        <dbReference type="ARBA" id="ARBA00023136"/>
    </source>
</evidence>
<evidence type="ECO:0000256" key="4">
    <source>
        <dbReference type="ARBA" id="ARBA00022692"/>
    </source>
</evidence>
<organism evidence="9">
    <name type="scientific">Phaeocystis antarctica</name>
    <dbReference type="NCBI Taxonomy" id="33657"/>
    <lineage>
        <taxon>Eukaryota</taxon>
        <taxon>Haptista</taxon>
        <taxon>Haptophyta</taxon>
        <taxon>Prymnesiophyceae</taxon>
        <taxon>Phaeocystales</taxon>
        <taxon>Phaeocystaceae</taxon>
        <taxon>Phaeocystis</taxon>
    </lineage>
</organism>
<keyword evidence="5" id="KW-0256">Endoplasmic reticulum</keyword>
<dbReference type="InterPro" id="IPR008504">
    <property type="entry name" value="Emc6"/>
</dbReference>
<dbReference type="Pfam" id="PF07019">
    <property type="entry name" value="EMC6"/>
    <property type="match status" value="1"/>
</dbReference>
<evidence type="ECO:0000313" key="9">
    <source>
        <dbReference type="EMBL" id="CAD8493897.1"/>
    </source>
</evidence>
<dbReference type="InterPro" id="IPR029008">
    <property type="entry name" value="EMC6-like"/>
</dbReference>
<name>A0A7S0HSP5_9EUKA</name>
<comment type="similarity">
    <text evidence="2">Belongs to the EMC6 family.</text>
</comment>
<dbReference type="PANTHER" id="PTHR20994:SF0">
    <property type="entry name" value="ER MEMBRANE PROTEIN COMPLEX SUBUNIT 6"/>
    <property type="match status" value="1"/>
</dbReference>
<evidence type="ECO:0000256" key="2">
    <source>
        <dbReference type="ARBA" id="ARBA00009436"/>
    </source>
</evidence>
<evidence type="ECO:0000256" key="8">
    <source>
        <dbReference type="SAM" id="Phobius"/>
    </source>
</evidence>
<dbReference type="GO" id="GO:0034975">
    <property type="term" value="P:protein folding in endoplasmic reticulum"/>
    <property type="evidence" value="ECO:0007669"/>
    <property type="project" value="TreeGrafter"/>
</dbReference>
<evidence type="ECO:0000256" key="5">
    <source>
        <dbReference type="ARBA" id="ARBA00022824"/>
    </source>
</evidence>
<dbReference type="GO" id="GO:0000045">
    <property type="term" value="P:autophagosome assembly"/>
    <property type="evidence" value="ECO:0007669"/>
    <property type="project" value="TreeGrafter"/>
</dbReference>
<dbReference type="PANTHER" id="PTHR20994">
    <property type="entry name" value="ER MEMBRANE PROTEIN COMPLEX SUBUNIT 6"/>
    <property type="match status" value="1"/>
</dbReference>
<accession>A0A7S0HSP5</accession>
<dbReference type="EMBL" id="HBEP01022642">
    <property type="protein sequence ID" value="CAD8493897.1"/>
    <property type="molecule type" value="Transcribed_RNA"/>
</dbReference>
<keyword evidence="4 8" id="KW-0812">Transmembrane</keyword>
<evidence type="ECO:0000256" key="6">
    <source>
        <dbReference type="ARBA" id="ARBA00022989"/>
    </source>
</evidence>
<keyword evidence="7 8" id="KW-0472">Membrane</keyword>
<evidence type="ECO:0000256" key="3">
    <source>
        <dbReference type="ARBA" id="ARBA00020827"/>
    </source>
</evidence>
<reference evidence="9" key="1">
    <citation type="submission" date="2021-01" db="EMBL/GenBank/DDBJ databases">
        <authorList>
            <person name="Corre E."/>
            <person name="Pelletier E."/>
            <person name="Niang G."/>
            <person name="Scheremetjew M."/>
            <person name="Finn R."/>
            <person name="Kale V."/>
            <person name="Holt S."/>
            <person name="Cochrane G."/>
            <person name="Meng A."/>
            <person name="Brown T."/>
            <person name="Cohen L."/>
        </authorList>
    </citation>
    <scope>NUCLEOTIDE SEQUENCE</scope>
    <source>
        <strain evidence="9">CCMP1374</strain>
    </source>
</reference>
<feature type="transmembrane region" description="Helical" evidence="8">
    <location>
        <begin position="50"/>
        <end position="69"/>
    </location>
</feature>
<evidence type="ECO:0000256" key="1">
    <source>
        <dbReference type="ARBA" id="ARBA00004477"/>
    </source>
</evidence>
<feature type="transmembrane region" description="Helical" evidence="8">
    <location>
        <begin position="90"/>
        <end position="110"/>
    </location>
</feature>